<dbReference type="GO" id="GO:0090522">
    <property type="term" value="P:vesicle tethering involved in exocytosis"/>
    <property type="evidence" value="ECO:0007669"/>
    <property type="project" value="InterPro"/>
</dbReference>
<evidence type="ECO:0000313" key="3">
    <source>
        <dbReference type="EMBL" id="ETO28486.1"/>
    </source>
</evidence>
<comment type="caution">
    <text evidence="3">The sequence shown here is derived from an EMBL/GenBank/DDBJ whole genome shotgun (WGS) entry which is preliminary data.</text>
</comment>
<dbReference type="AlphaFoldDB" id="X6NR56"/>
<feature type="compositionally biased region" description="Basic and acidic residues" evidence="1">
    <location>
        <begin position="31"/>
        <end position="41"/>
    </location>
</feature>
<dbReference type="GO" id="GO:0000145">
    <property type="term" value="C:exocyst"/>
    <property type="evidence" value="ECO:0007669"/>
    <property type="project" value="TreeGrafter"/>
</dbReference>
<proteinExistence type="predicted"/>
<gene>
    <name evidence="3" type="ORF">RFI_08649</name>
</gene>
<evidence type="ECO:0000256" key="1">
    <source>
        <dbReference type="SAM" id="MobiDB-lite"/>
    </source>
</evidence>
<dbReference type="InterPro" id="IPR048359">
    <property type="entry name" value="EXOC6_Sec15_N"/>
</dbReference>
<name>X6NR56_RETFI</name>
<evidence type="ECO:0000313" key="4">
    <source>
        <dbReference type="Proteomes" id="UP000023152"/>
    </source>
</evidence>
<dbReference type="Pfam" id="PF20651">
    <property type="entry name" value="EXOC6_Sec15_N"/>
    <property type="match status" value="1"/>
</dbReference>
<dbReference type="PANTHER" id="PTHR12702">
    <property type="entry name" value="SEC15"/>
    <property type="match status" value="1"/>
</dbReference>
<reference evidence="3 4" key="1">
    <citation type="journal article" date="2013" name="Curr. Biol.">
        <title>The Genome of the Foraminiferan Reticulomyxa filosa.</title>
        <authorList>
            <person name="Glockner G."/>
            <person name="Hulsmann N."/>
            <person name="Schleicher M."/>
            <person name="Noegel A.A."/>
            <person name="Eichinger L."/>
            <person name="Gallinger C."/>
            <person name="Pawlowski J."/>
            <person name="Sierra R."/>
            <person name="Euteneuer U."/>
            <person name="Pillet L."/>
            <person name="Moustafa A."/>
            <person name="Platzer M."/>
            <person name="Groth M."/>
            <person name="Szafranski K."/>
            <person name="Schliwa M."/>
        </authorList>
    </citation>
    <scope>NUCLEOTIDE SEQUENCE [LARGE SCALE GENOMIC DNA]</scope>
</reference>
<dbReference type="GO" id="GO:0016020">
    <property type="term" value="C:membrane"/>
    <property type="evidence" value="ECO:0007669"/>
    <property type="project" value="TreeGrafter"/>
</dbReference>
<keyword evidence="4" id="KW-1185">Reference proteome</keyword>
<dbReference type="InterPro" id="IPR007225">
    <property type="entry name" value="EXOC6/Sec15"/>
</dbReference>
<dbReference type="OrthoDB" id="10267033at2759"/>
<feature type="region of interest" description="Disordered" evidence="1">
    <location>
        <begin position="300"/>
        <end position="321"/>
    </location>
</feature>
<feature type="domain" description="Exocyst complex component EXOC6/Sec15 N-terminal" evidence="2">
    <location>
        <begin position="47"/>
        <end position="216"/>
    </location>
</feature>
<sequence length="446" mass="51993">MLRLTEANDIMSAINLVFQDAILSQVVLQEQESKSNEKKQNPYENVLEEESEKKTKEIQHICEKNHKKFIEAIDELVGMKNTMGTLRERMSYLNRNIQHEGMKLWREMEEIVELKQVQQKIILLSKEMEKLVKIFYDIETIQCLIREHRYVNALKTLQTLSMNYLLPLQQRYSIVQDISSVLVPHLTNLIQVNVLTHFKHWLYQTNNQSVVLGTFALQQCRRFFMAIEPNPMVNFYFEEEMLCGFLNSTLQQSHTHTQIYCTKEYPEISVTNYERSRVDSPLMRQTKSAIEPVTIVETKKKEEEEDIGSAQSPLILPTNSSRQNVDNHRANNGTGLTGVTGSPLLTSEPVTTLSLLQKIEETNRVSVYECIRAYTLLNAIGELKKEYKELRVRFRDQLLNKSNLSLNKPSHLATCFLSFVLIFCRNCFQKHCMHDKATLKHWIVDL</sequence>
<organism evidence="3 4">
    <name type="scientific">Reticulomyxa filosa</name>
    <dbReference type="NCBI Taxonomy" id="46433"/>
    <lineage>
        <taxon>Eukaryota</taxon>
        <taxon>Sar</taxon>
        <taxon>Rhizaria</taxon>
        <taxon>Retaria</taxon>
        <taxon>Foraminifera</taxon>
        <taxon>Monothalamids</taxon>
        <taxon>Reticulomyxidae</taxon>
        <taxon>Reticulomyxa</taxon>
    </lineage>
</organism>
<dbReference type="GO" id="GO:0006886">
    <property type="term" value="P:intracellular protein transport"/>
    <property type="evidence" value="ECO:0007669"/>
    <property type="project" value="InterPro"/>
</dbReference>
<dbReference type="PANTHER" id="PTHR12702:SF0">
    <property type="entry name" value="EXOCYST COMPLEX COMPONENT 6"/>
    <property type="match status" value="1"/>
</dbReference>
<dbReference type="Proteomes" id="UP000023152">
    <property type="component" value="Unassembled WGS sequence"/>
</dbReference>
<accession>X6NR56</accession>
<protein>
    <recommendedName>
        <fullName evidence="2">Exocyst complex component EXOC6/Sec15 N-terminal domain-containing protein</fullName>
    </recommendedName>
</protein>
<feature type="region of interest" description="Disordered" evidence="1">
    <location>
        <begin position="31"/>
        <end position="51"/>
    </location>
</feature>
<dbReference type="EMBL" id="ASPP01006646">
    <property type="protein sequence ID" value="ETO28486.1"/>
    <property type="molecule type" value="Genomic_DNA"/>
</dbReference>
<feature type="compositionally biased region" description="Polar residues" evidence="1">
    <location>
        <begin position="309"/>
        <end position="321"/>
    </location>
</feature>
<evidence type="ECO:0000259" key="2">
    <source>
        <dbReference type="Pfam" id="PF20651"/>
    </source>
</evidence>
<dbReference type="GO" id="GO:0006893">
    <property type="term" value="P:Golgi to plasma membrane transport"/>
    <property type="evidence" value="ECO:0007669"/>
    <property type="project" value="TreeGrafter"/>
</dbReference>